<accession>A0AAW5KNM6</accession>
<name>A0AAW5KNM6_9FIRM</name>
<reference evidence="1" key="1">
    <citation type="submission" date="2022-06" db="EMBL/GenBank/DDBJ databases">
        <title>Isolation of gut microbiota from human fecal samples.</title>
        <authorList>
            <person name="Pamer E.G."/>
            <person name="Barat B."/>
            <person name="Waligurski E."/>
            <person name="Medina S."/>
            <person name="Paddock L."/>
            <person name="Mostad J."/>
        </authorList>
    </citation>
    <scope>NUCLEOTIDE SEQUENCE</scope>
    <source>
        <strain evidence="1">DFI.5.57</strain>
    </source>
</reference>
<organism evidence="1 2">
    <name type="scientific">Ruminococcus bicirculans</name>
    <name type="common">ex Wegman et al. 2014</name>
    <dbReference type="NCBI Taxonomy" id="1160721"/>
    <lineage>
        <taxon>Bacteria</taxon>
        <taxon>Bacillati</taxon>
        <taxon>Bacillota</taxon>
        <taxon>Clostridia</taxon>
        <taxon>Eubacteriales</taxon>
        <taxon>Oscillospiraceae</taxon>
        <taxon>Ruminococcus</taxon>
    </lineage>
</organism>
<sequence>MKQITNKEYEEWQKYKAEKAKGHILLPDTVRFICEANGYDAEKIGQHFLEILPKICPLEER</sequence>
<dbReference type="Proteomes" id="UP001206236">
    <property type="component" value="Unassembled WGS sequence"/>
</dbReference>
<evidence type="ECO:0000313" key="2">
    <source>
        <dbReference type="Proteomes" id="UP001206236"/>
    </source>
</evidence>
<proteinExistence type="predicted"/>
<comment type="caution">
    <text evidence="1">The sequence shown here is derived from an EMBL/GenBank/DDBJ whole genome shotgun (WGS) entry which is preliminary data.</text>
</comment>
<protein>
    <submittedName>
        <fullName evidence="1">Cytochrome C</fullName>
    </submittedName>
</protein>
<dbReference type="RefSeq" id="WP_256321881.1">
    <property type="nucleotide sequence ID" value="NZ_JANGCN010000010.1"/>
</dbReference>
<dbReference type="AlphaFoldDB" id="A0AAW5KNM6"/>
<evidence type="ECO:0000313" key="1">
    <source>
        <dbReference type="EMBL" id="MCQ5152882.1"/>
    </source>
</evidence>
<dbReference type="EMBL" id="JANGCN010000010">
    <property type="protein sequence ID" value="MCQ5152882.1"/>
    <property type="molecule type" value="Genomic_DNA"/>
</dbReference>
<gene>
    <name evidence="1" type="ORF">NE632_06120</name>
</gene>